<dbReference type="PROSITE" id="PS51257">
    <property type="entry name" value="PROKAR_LIPOPROTEIN"/>
    <property type="match status" value="1"/>
</dbReference>
<evidence type="ECO:0000313" key="2">
    <source>
        <dbReference type="EMBL" id="MBB5090375.1"/>
    </source>
</evidence>
<keyword evidence="1" id="KW-0732">Signal</keyword>
<comment type="caution">
    <text evidence="2">The sequence shown here is derived from an EMBL/GenBank/DDBJ whole genome shotgun (WGS) entry which is preliminary data.</text>
</comment>
<feature type="chain" id="PRO_5030971765" description="Lipoprotein" evidence="1">
    <location>
        <begin position="27"/>
        <end position="95"/>
    </location>
</feature>
<evidence type="ECO:0008006" key="4">
    <source>
        <dbReference type="Google" id="ProtNLM"/>
    </source>
</evidence>
<dbReference type="Proteomes" id="UP000531231">
    <property type="component" value="Unassembled WGS sequence"/>
</dbReference>
<sequence>MNRNPNNARSFQKLSLVAGLFAIALAGCTTLTPEQQRAEDEKTCMSYGFKPKSEAMANCLLQIHLDRRADIRAWQNERPQFSTPMVIYQPVLVPR</sequence>
<feature type="signal peptide" evidence="1">
    <location>
        <begin position="1"/>
        <end position="26"/>
    </location>
</feature>
<dbReference type="AlphaFoldDB" id="A0A7W8EME5"/>
<keyword evidence="3" id="KW-1185">Reference proteome</keyword>
<evidence type="ECO:0000256" key="1">
    <source>
        <dbReference type="SAM" id="SignalP"/>
    </source>
</evidence>
<organism evidence="2 3">
    <name type="scientific">Pseudochrobactrum saccharolyticum</name>
    <dbReference type="NCBI Taxonomy" id="354352"/>
    <lineage>
        <taxon>Bacteria</taxon>
        <taxon>Pseudomonadati</taxon>
        <taxon>Pseudomonadota</taxon>
        <taxon>Alphaproteobacteria</taxon>
        <taxon>Hyphomicrobiales</taxon>
        <taxon>Brucellaceae</taxon>
        <taxon>Pseudochrobactrum</taxon>
    </lineage>
</organism>
<evidence type="ECO:0000313" key="3">
    <source>
        <dbReference type="Proteomes" id="UP000531231"/>
    </source>
</evidence>
<name>A0A7W8EME5_9HYPH</name>
<reference evidence="2 3" key="1">
    <citation type="submission" date="2020-08" db="EMBL/GenBank/DDBJ databases">
        <title>Genomic Encyclopedia of Type Strains, Phase IV (KMG-IV): sequencing the most valuable type-strain genomes for metagenomic binning, comparative biology and taxonomic classification.</title>
        <authorList>
            <person name="Goeker M."/>
        </authorList>
    </citation>
    <scope>NUCLEOTIDE SEQUENCE [LARGE SCALE GENOMIC DNA]</scope>
    <source>
        <strain evidence="2 3">DSM 25620</strain>
    </source>
</reference>
<dbReference type="RefSeq" id="WP_151158799.1">
    <property type="nucleotide sequence ID" value="NZ_JACHIL010000001.1"/>
</dbReference>
<protein>
    <recommendedName>
        <fullName evidence="4">Lipoprotein</fullName>
    </recommendedName>
</protein>
<gene>
    <name evidence="2" type="ORF">HNQ68_000887</name>
</gene>
<accession>A0A7W8EME5</accession>
<proteinExistence type="predicted"/>
<dbReference type="EMBL" id="JACHIL010000001">
    <property type="protein sequence ID" value="MBB5090375.1"/>
    <property type="molecule type" value="Genomic_DNA"/>
</dbReference>